<accession>A0ABU0YND3</accession>
<feature type="domain" description="YjiS-like" evidence="1">
    <location>
        <begin position="35"/>
        <end position="61"/>
    </location>
</feature>
<protein>
    <submittedName>
        <fullName evidence="2">DUF1127 domain-containing protein</fullName>
    </submittedName>
</protein>
<gene>
    <name evidence="2" type="ORF">Q8A70_16130</name>
</gene>
<dbReference type="InterPro" id="IPR009506">
    <property type="entry name" value="YjiS-like"/>
</dbReference>
<proteinExistence type="predicted"/>
<keyword evidence="3" id="KW-1185">Reference proteome</keyword>
<evidence type="ECO:0000259" key="1">
    <source>
        <dbReference type="Pfam" id="PF06568"/>
    </source>
</evidence>
<dbReference type="RefSeq" id="WP_379956962.1">
    <property type="nucleotide sequence ID" value="NZ_JAUYVI010000005.1"/>
</dbReference>
<organism evidence="2 3">
    <name type="scientific">Dongia sedimenti</name>
    <dbReference type="NCBI Taxonomy" id="3064282"/>
    <lineage>
        <taxon>Bacteria</taxon>
        <taxon>Pseudomonadati</taxon>
        <taxon>Pseudomonadota</taxon>
        <taxon>Alphaproteobacteria</taxon>
        <taxon>Rhodospirillales</taxon>
        <taxon>Dongiaceae</taxon>
        <taxon>Dongia</taxon>
    </lineage>
</organism>
<sequence>MRSPTWTETHRPTTRRSTTDGVMAAFLRAVAESFRRARQRRDLAALSDHSLRDIGLSRVDVQSEIAKPMWRL</sequence>
<dbReference type="Pfam" id="PF06568">
    <property type="entry name" value="YjiS-like"/>
    <property type="match status" value="1"/>
</dbReference>
<name>A0ABU0YND3_9PROT</name>
<comment type="caution">
    <text evidence="2">The sequence shown here is derived from an EMBL/GenBank/DDBJ whole genome shotgun (WGS) entry which is preliminary data.</text>
</comment>
<evidence type="ECO:0000313" key="3">
    <source>
        <dbReference type="Proteomes" id="UP001230156"/>
    </source>
</evidence>
<dbReference type="EMBL" id="JAUYVI010000005">
    <property type="protein sequence ID" value="MDQ7249217.1"/>
    <property type="molecule type" value="Genomic_DNA"/>
</dbReference>
<dbReference type="Proteomes" id="UP001230156">
    <property type="component" value="Unassembled WGS sequence"/>
</dbReference>
<reference evidence="3" key="1">
    <citation type="submission" date="2023-08" db="EMBL/GenBank/DDBJ databases">
        <title>Rhodospirillaceae gen. nov., a novel taxon isolated from the Yangtze River Yuezi River estuary sludge.</title>
        <authorList>
            <person name="Ruan L."/>
        </authorList>
    </citation>
    <scope>NUCLEOTIDE SEQUENCE [LARGE SCALE GENOMIC DNA]</scope>
    <source>
        <strain evidence="3">R-7</strain>
    </source>
</reference>
<evidence type="ECO:0000313" key="2">
    <source>
        <dbReference type="EMBL" id="MDQ7249217.1"/>
    </source>
</evidence>